<dbReference type="EMBL" id="LT554417">
    <property type="protein sequence ID" value="SAM04840.1"/>
    <property type="molecule type" value="Genomic_DNA"/>
</dbReference>
<protein>
    <submittedName>
        <fullName evidence="1">Uncharacterized protein</fullName>
    </submittedName>
</protein>
<evidence type="ECO:0000313" key="2">
    <source>
        <dbReference type="Proteomes" id="UP000078561"/>
    </source>
</evidence>
<proteinExistence type="predicted"/>
<name>A0A168QJ46_ABSGL</name>
<accession>A0A168QJ46</accession>
<dbReference type="InParanoid" id="A0A168QJ46"/>
<keyword evidence="2" id="KW-1185">Reference proteome</keyword>
<sequence>MVINAYGVTSTDSRAQIEDQLEKRGPLTPSCVHIVWLVDNEGLLFTGYPHPRALLTSPLFSTDNNLHDKTHALSP</sequence>
<reference evidence="1" key="1">
    <citation type="submission" date="2016-04" db="EMBL/GenBank/DDBJ databases">
        <authorList>
            <person name="Evans L.H."/>
            <person name="Alamgir A."/>
            <person name="Owens N."/>
            <person name="Weber N.D."/>
            <person name="Virtaneva K."/>
            <person name="Barbian K."/>
            <person name="Babar A."/>
            <person name="Rosenke K."/>
        </authorList>
    </citation>
    <scope>NUCLEOTIDE SEQUENCE [LARGE SCALE GENOMIC DNA]</scope>
    <source>
        <strain evidence="1">CBS 101.48</strain>
    </source>
</reference>
<dbReference type="Proteomes" id="UP000078561">
    <property type="component" value="Unassembled WGS sequence"/>
</dbReference>
<evidence type="ECO:0000313" key="1">
    <source>
        <dbReference type="EMBL" id="SAM04840.1"/>
    </source>
</evidence>
<organism evidence="1">
    <name type="scientific">Absidia glauca</name>
    <name type="common">Pin mould</name>
    <dbReference type="NCBI Taxonomy" id="4829"/>
    <lineage>
        <taxon>Eukaryota</taxon>
        <taxon>Fungi</taxon>
        <taxon>Fungi incertae sedis</taxon>
        <taxon>Mucoromycota</taxon>
        <taxon>Mucoromycotina</taxon>
        <taxon>Mucoromycetes</taxon>
        <taxon>Mucorales</taxon>
        <taxon>Cunninghamellaceae</taxon>
        <taxon>Absidia</taxon>
    </lineage>
</organism>
<dbReference type="AlphaFoldDB" id="A0A168QJ46"/>
<gene>
    <name evidence="1" type="primary">ABSGL_10706.1 scaffold 12033</name>
</gene>